<dbReference type="Gene3D" id="3.10.620.30">
    <property type="match status" value="1"/>
</dbReference>
<evidence type="ECO:0000259" key="1">
    <source>
        <dbReference type="SMART" id="SM00460"/>
    </source>
</evidence>
<dbReference type="SMART" id="SM00460">
    <property type="entry name" value="TGc"/>
    <property type="match status" value="1"/>
</dbReference>
<dbReference type="Proteomes" id="UP000191663">
    <property type="component" value="Unassembled WGS sequence"/>
</dbReference>
<comment type="caution">
    <text evidence="2">The sequence shown here is derived from an EMBL/GenBank/DDBJ whole genome shotgun (WGS) entry which is preliminary data.</text>
</comment>
<reference evidence="3" key="1">
    <citation type="submission" date="2017-01" db="EMBL/GenBank/DDBJ databases">
        <title>Novel pathways for hydrocarbon cycling and metabolic interdependencies in hydrothermal sediment communities.</title>
        <authorList>
            <person name="Dombrowski N."/>
            <person name="Seitz K."/>
            <person name="Teske A."/>
            <person name="Baker B."/>
        </authorList>
    </citation>
    <scope>NUCLEOTIDE SEQUENCE [LARGE SCALE GENOMIC DNA]</scope>
</reference>
<sequence length="490" mass="55387">MKKFITIIIIAFIFGSAIYLLTRLNPKTGVKFELKAQTTSSTEEEWSGIFINNKKVGYSFSRITRTDTGLTVENITRMTLFMMTQPRTLTTHTFVHTDAEYTLKDFSLTLQNQGEQRLEGRIEGNKLYLTSFIQGKKYTQTRELTEKPYFPDAIPRLIQKKGLKPGDEITLPYFDPTTQSSTQARLKVVGKEKVDVLGKEMTGMRIEINIMGLNSTLWIDDNYQMIKQSTPAMRMETVRLSKAEALAEIKPTDAFDLLSFFSVKLEEPIPDPKKLDYLKLSLENIDTTGLDLVDDYQVLVTDAPITLEFHLPDISELQYLSIPINEKKEFLKPTVFIQCKDEKIINTAQKIVGKENDAKKAVAKLVDGVYKMLKKDPTASLPSALDVLATKKGDCNEHSILFTALARAVGIPTKIYVGLINLNGYAYYYHAWCAVWLGKWIPVDPTFDQFPADVGHLKLKEGGISEQARVLKVVGKLKIDILDFHATDSQ</sequence>
<name>A0A1V4QHA1_UNCW3</name>
<dbReference type="SUPFAM" id="SSF54001">
    <property type="entry name" value="Cysteine proteinases"/>
    <property type="match status" value="1"/>
</dbReference>
<feature type="domain" description="Transglutaminase-like" evidence="1">
    <location>
        <begin position="387"/>
        <end position="447"/>
    </location>
</feature>
<dbReference type="InterPro" id="IPR002931">
    <property type="entry name" value="Transglutaminase-like"/>
</dbReference>
<evidence type="ECO:0000313" key="3">
    <source>
        <dbReference type="Proteomes" id="UP000191663"/>
    </source>
</evidence>
<dbReference type="AlphaFoldDB" id="A0A1V4QHA1"/>
<accession>A0A1V4QHA1</accession>
<dbReference type="Pfam" id="PF01841">
    <property type="entry name" value="Transglut_core"/>
    <property type="match status" value="1"/>
</dbReference>
<gene>
    <name evidence="2" type="ORF">BXT86_00220</name>
</gene>
<dbReference type="PANTHER" id="PTHR33490:SF3">
    <property type="entry name" value="CONSERVED INTEGRAL MEMBRANE PROTEIN"/>
    <property type="match status" value="1"/>
</dbReference>
<organism evidence="2 3">
    <name type="scientific">candidate division WOR-3 bacterium 4484_100</name>
    <dbReference type="NCBI Taxonomy" id="1936077"/>
    <lineage>
        <taxon>Bacteria</taxon>
        <taxon>Bacteria division WOR-3</taxon>
    </lineage>
</organism>
<dbReference type="InterPro" id="IPR038765">
    <property type="entry name" value="Papain-like_cys_pep_sf"/>
</dbReference>
<proteinExistence type="predicted"/>
<dbReference type="PANTHER" id="PTHR33490">
    <property type="entry name" value="BLR5614 PROTEIN-RELATED"/>
    <property type="match status" value="1"/>
</dbReference>
<evidence type="ECO:0000313" key="2">
    <source>
        <dbReference type="EMBL" id="OPX18622.1"/>
    </source>
</evidence>
<dbReference type="EMBL" id="MUKB01000003">
    <property type="protein sequence ID" value="OPX18622.1"/>
    <property type="molecule type" value="Genomic_DNA"/>
</dbReference>
<protein>
    <recommendedName>
        <fullName evidence="1">Transglutaminase-like domain-containing protein</fullName>
    </recommendedName>
</protein>